<evidence type="ECO:0000313" key="8">
    <source>
        <dbReference type="EMBL" id="OCX13589.1"/>
    </source>
</evidence>
<dbReference type="Pfam" id="PF12501">
    <property type="entry name" value="DUF3708"/>
    <property type="match status" value="1"/>
</dbReference>
<proteinExistence type="inferred from homology"/>
<feature type="transmembrane region" description="Helical" evidence="5">
    <location>
        <begin position="337"/>
        <end position="364"/>
    </location>
</feature>
<evidence type="ECO:0000256" key="1">
    <source>
        <dbReference type="ARBA" id="ARBA00004651"/>
    </source>
</evidence>
<keyword evidence="3 5" id="KW-1133">Transmembrane helix</keyword>
<evidence type="ECO:0000256" key="3">
    <source>
        <dbReference type="ARBA" id="ARBA00022989"/>
    </source>
</evidence>
<dbReference type="GO" id="GO:0005886">
    <property type="term" value="C:plasma membrane"/>
    <property type="evidence" value="ECO:0007669"/>
    <property type="project" value="UniProtKB-SubCell"/>
</dbReference>
<comment type="function">
    <text evidence="6">Part of the binding-protein-dependent transport system for phosphate; probably responsible for the translocation of the substrate across the membrane.</text>
</comment>
<protein>
    <recommendedName>
        <fullName evidence="6">Phosphate transport system permease protein</fullName>
    </recommendedName>
</protein>
<feature type="transmembrane region" description="Helical" evidence="5">
    <location>
        <begin position="43"/>
        <end position="69"/>
    </location>
</feature>
<organism evidence="8 9">
    <name type="scientific">Mesorhizobium hungaricum</name>
    <dbReference type="NCBI Taxonomy" id="1566387"/>
    <lineage>
        <taxon>Bacteria</taxon>
        <taxon>Pseudomonadati</taxon>
        <taxon>Pseudomonadota</taxon>
        <taxon>Alphaproteobacteria</taxon>
        <taxon>Hyphomicrobiales</taxon>
        <taxon>Phyllobacteriaceae</taxon>
        <taxon>Mesorhizobium</taxon>
    </lineage>
</organism>
<accession>A0A1C2DFN8</accession>
<dbReference type="SUPFAM" id="SSF161098">
    <property type="entry name" value="MetI-like"/>
    <property type="match status" value="1"/>
</dbReference>
<keyword evidence="9" id="KW-1185">Reference proteome</keyword>
<feature type="transmembrane region" description="Helical" evidence="5">
    <location>
        <begin position="295"/>
        <end position="317"/>
    </location>
</feature>
<evidence type="ECO:0000256" key="5">
    <source>
        <dbReference type="RuleBase" id="RU363032"/>
    </source>
</evidence>
<keyword evidence="6" id="KW-1003">Cell membrane</keyword>
<feature type="transmembrane region" description="Helical" evidence="5">
    <location>
        <begin position="385"/>
        <end position="406"/>
    </location>
</feature>
<dbReference type="Pfam" id="PF00528">
    <property type="entry name" value="BPD_transp_1"/>
    <property type="match status" value="1"/>
</dbReference>
<dbReference type="STRING" id="1566387.QV13_29475"/>
<keyword evidence="6" id="KW-0592">Phosphate transport</keyword>
<feature type="domain" description="ABC transmembrane type-1" evidence="7">
    <location>
        <begin position="254"/>
        <end position="473"/>
    </location>
</feature>
<comment type="caution">
    <text evidence="8">The sequence shown here is derived from an EMBL/GenBank/DDBJ whole genome shotgun (WGS) entry which is preliminary data.</text>
</comment>
<dbReference type="EMBL" id="MDEO01000036">
    <property type="protein sequence ID" value="OCX13589.1"/>
    <property type="molecule type" value="Genomic_DNA"/>
</dbReference>
<feature type="transmembrane region" description="Helical" evidence="5">
    <location>
        <begin position="187"/>
        <end position="212"/>
    </location>
</feature>
<feature type="transmembrane region" description="Helical" evidence="5">
    <location>
        <begin position="453"/>
        <end position="477"/>
    </location>
</feature>
<dbReference type="Proteomes" id="UP000094412">
    <property type="component" value="Unassembled WGS sequence"/>
</dbReference>
<evidence type="ECO:0000313" key="9">
    <source>
        <dbReference type="Proteomes" id="UP000094412"/>
    </source>
</evidence>
<comment type="subcellular location">
    <subcellularLocation>
        <location evidence="6">Cell inner membrane</location>
        <topology evidence="6">Multi-pass membrane protein</topology>
    </subcellularLocation>
    <subcellularLocation>
        <location evidence="1 5">Cell membrane</location>
        <topology evidence="1 5">Multi-pass membrane protein</topology>
    </subcellularLocation>
</comment>
<dbReference type="CDD" id="cd06261">
    <property type="entry name" value="TM_PBP2"/>
    <property type="match status" value="1"/>
</dbReference>
<keyword evidence="2 5" id="KW-0812">Transmembrane</keyword>
<dbReference type="InterPro" id="IPR000515">
    <property type="entry name" value="MetI-like"/>
</dbReference>
<evidence type="ECO:0000256" key="2">
    <source>
        <dbReference type="ARBA" id="ARBA00022692"/>
    </source>
</evidence>
<dbReference type="InterPro" id="IPR011864">
    <property type="entry name" value="Phosphate_PstC"/>
</dbReference>
<dbReference type="Gene3D" id="1.10.3720.10">
    <property type="entry name" value="MetI-like"/>
    <property type="match status" value="1"/>
</dbReference>
<dbReference type="NCBIfam" id="TIGR02138">
    <property type="entry name" value="phosphate_pstC"/>
    <property type="match status" value="1"/>
</dbReference>
<dbReference type="GO" id="GO:0006817">
    <property type="term" value="P:phosphate ion transport"/>
    <property type="evidence" value="ECO:0007669"/>
    <property type="project" value="UniProtKB-KW"/>
</dbReference>
<evidence type="ECO:0000259" key="7">
    <source>
        <dbReference type="PROSITE" id="PS50928"/>
    </source>
</evidence>
<reference evidence="8 9" key="1">
    <citation type="submission" date="2016-08" db="EMBL/GenBank/DDBJ databases">
        <title>Whole genome sequence of Mesorhizobium sp. strain UASWS1009 isolated from industrial sewage.</title>
        <authorList>
            <person name="Crovadore J."/>
            <person name="Calmin G."/>
            <person name="Chablais R."/>
            <person name="Cochard B."/>
            <person name="Lefort F."/>
        </authorList>
    </citation>
    <scope>NUCLEOTIDE SEQUENCE [LARGE SCALE GENOMIC DNA]</scope>
    <source>
        <strain evidence="8 9">UASWS1009</strain>
    </source>
</reference>
<name>A0A1C2DFN8_9HYPH</name>
<dbReference type="AlphaFoldDB" id="A0A1C2DFN8"/>
<dbReference type="InterPro" id="IPR022182">
    <property type="entry name" value="PstC_N"/>
</dbReference>
<keyword evidence="5" id="KW-0813">Transport</keyword>
<evidence type="ECO:0000256" key="6">
    <source>
        <dbReference type="RuleBase" id="RU363054"/>
    </source>
</evidence>
<dbReference type="RefSeq" id="WP_024922712.1">
    <property type="nucleotide sequence ID" value="NZ_MDEO01000036.1"/>
</dbReference>
<dbReference type="PROSITE" id="PS50928">
    <property type="entry name" value="ABC_TM1"/>
    <property type="match status" value="1"/>
</dbReference>
<feature type="transmembrane region" description="Helical" evidence="5">
    <location>
        <begin position="258"/>
        <end position="283"/>
    </location>
</feature>
<dbReference type="InterPro" id="IPR035906">
    <property type="entry name" value="MetI-like_sf"/>
</dbReference>
<dbReference type="PANTHER" id="PTHR42727:SF1">
    <property type="entry name" value="PHOSPHATE TRANSPORT SYSTEM PERMEASE"/>
    <property type="match status" value="1"/>
</dbReference>
<sequence length="485" mass="50947">MSSMLVLAIVVAIGIGAFIIARQRAAAQDDGKVKPHSRAHYHGWWAFLLATLPAALFLALWVIGSSVYLNSHLHAQMPAQTGVASEPLAVSLTKSLANGLRKLDPQQVASLPATFAELRPSLAAKGVALATDTQDYMISIAAAANKVQDTLGLVGAVATVALSLAGAAYGISQVMPRARARNNVERLMLWGLLGASTIAILTTIGIVLSMLFQTLNFFHRVPLSNFFFGTVWDPRFAAAGAVGSEGQFGLIPLLAGTLYIAFVALLVAVPIGLMSAVYMAEYASPRVRAAVKPSLELLAGIPTIVYGIFALVTLGPFLRDLSAALAGGTSFIQAQSILTAGLVMGVMLIPVVSSLSDDIITAVPRAMRDGSLGLGATRSETIKRVILPAALPGIVGAILLTASRAIGETMIVVLAAGVAANLTLNPFEAMTTITVKIVNQLTGDLEFNSPQTLVAFALGITLFALTLVMNIVALYIVRKYREQYE</sequence>
<comment type="similarity">
    <text evidence="6">Belongs to the binding-protein-dependent transport system permease family. CysTW subfamily.</text>
</comment>
<keyword evidence="6" id="KW-0997">Cell inner membrane</keyword>
<keyword evidence="4 5" id="KW-0472">Membrane</keyword>
<dbReference type="OrthoDB" id="9785113at2"/>
<evidence type="ECO:0000256" key="4">
    <source>
        <dbReference type="ARBA" id="ARBA00023136"/>
    </source>
</evidence>
<gene>
    <name evidence="8" type="ORF">QV13_29475</name>
</gene>
<dbReference type="PANTHER" id="PTHR42727">
    <property type="entry name" value="PHOSPHATE TRANSPORT SYSTEM PERMEASE PROTEIN"/>
    <property type="match status" value="1"/>
</dbReference>
<dbReference type="GO" id="GO:0005315">
    <property type="term" value="F:phosphate transmembrane transporter activity"/>
    <property type="evidence" value="ECO:0007669"/>
    <property type="project" value="InterPro"/>
</dbReference>